<feature type="domain" description="HTH crp-type" evidence="5">
    <location>
        <begin position="183"/>
        <end position="249"/>
    </location>
</feature>
<dbReference type="GO" id="GO:0003700">
    <property type="term" value="F:DNA-binding transcription factor activity"/>
    <property type="evidence" value="ECO:0007669"/>
    <property type="project" value="TreeGrafter"/>
</dbReference>
<dbReference type="InterPro" id="IPR036390">
    <property type="entry name" value="WH_DNA-bd_sf"/>
</dbReference>
<dbReference type="InterPro" id="IPR014710">
    <property type="entry name" value="RmlC-like_jellyroll"/>
</dbReference>
<accession>A0A936Z9X9</accession>
<dbReference type="GO" id="GO:0005829">
    <property type="term" value="C:cytosol"/>
    <property type="evidence" value="ECO:0007669"/>
    <property type="project" value="TreeGrafter"/>
</dbReference>
<keyword evidence="3" id="KW-0804">Transcription</keyword>
<keyword evidence="1" id="KW-0805">Transcription regulation</keyword>
<dbReference type="InterPro" id="IPR012318">
    <property type="entry name" value="HTH_CRP"/>
</dbReference>
<dbReference type="AlphaFoldDB" id="A0A936Z9X9"/>
<evidence type="ECO:0000256" key="1">
    <source>
        <dbReference type="ARBA" id="ARBA00023015"/>
    </source>
</evidence>
<dbReference type="SUPFAM" id="SSF51206">
    <property type="entry name" value="cAMP-binding domain-like"/>
    <property type="match status" value="1"/>
</dbReference>
<dbReference type="EMBL" id="JAEQNE010000012">
    <property type="protein sequence ID" value="MBL0395152.1"/>
    <property type="molecule type" value="Genomic_DNA"/>
</dbReference>
<evidence type="ECO:0000313" key="6">
    <source>
        <dbReference type="EMBL" id="MBL0395152.1"/>
    </source>
</evidence>
<organism evidence="6 7">
    <name type="scientific">Ramlibacter monticola</name>
    <dbReference type="NCBI Taxonomy" id="1926872"/>
    <lineage>
        <taxon>Bacteria</taxon>
        <taxon>Pseudomonadati</taxon>
        <taxon>Pseudomonadota</taxon>
        <taxon>Betaproteobacteria</taxon>
        <taxon>Burkholderiales</taxon>
        <taxon>Comamonadaceae</taxon>
        <taxon>Ramlibacter</taxon>
    </lineage>
</organism>
<name>A0A936Z9X9_9BURK</name>
<evidence type="ECO:0000256" key="4">
    <source>
        <dbReference type="SAM" id="MobiDB-lite"/>
    </source>
</evidence>
<dbReference type="GO" id="GO:0003677">
    <property type="term" value="F:DNA binding"/>
    <property type="evidence" value="ECO:0007669"/>
    <property type="project" value="UniProtKB-KW"/>
</dbReference>
<keyword evidence="7" id="KW-1185">Reference proteome</keyword>
<dbReference type="Gene3D" id="2.60.120.10">
    <property type="entry name" value="Jelly Rolls"/>
    <property type="match status" value="1"/>
</dbReference>
<keyword evidence="2" id="KW-0238">DNA-binding</keyword>
<dbReference type="PANTHER" id="PTHR24567:SF74">
    <property type="entry name" value="HTH-TYPE TRANSCRIPTIONAL REGULATOR ARCR"/>
    <property type="match status" value="1"/>
</dbReference>
<reference evidence="6 7" key="1">
    <citation type="journal article" date="2017" name="Int. J. Syst. Evol. Microbiol.">
        <title>Ramlibacter monticola sp. nov., isolated from forest soil.</title>
        <authorList>
            <person name="Chaudhary D.K."/>
            <person name="Kim J."/>
        </authorList>
    </citation>
    <scope>NUCLEOTIDE SEQUENCE [LARGE SCALE GENOMIC DNA]</scope>
    <source>
        <strain evidence="6 7">KACC 19175</strain>
    </source>
</reference>
<evidence type="ECO:0000256" key="3">
    <source>
        <dbReference type="ARBA" id="ARBA00023163"/>
    </source>
</evidence>
<dbReference type="Pfam" id="PF13545">
    <property type="entry name" value="HTH_Crp_2"/>
    <property type="match status" value="1"/>
</dbReference>
<dbReference type="Proteomes" id="UP000599109">
    <property type="component" value="Unassembled WGS sequence"/>
</dbReference>
<dbReference type="RefSeq" id="WP_201677822.1">
    <property type="nucleotide sequence ID" value="NZ_JAEQNE010000012.1"/>
</dbReference>
<feature type="region of interest" description="Disordered" evidence="4">
    <location>
        <begin position="1"/>
        <end position="29"/>
    </location>
</feature>
<evidence type="ECO:0000256" key="2">
    <source>
        <dbReference type="ARBA" id="ARBA00023125"/>
    </source>
</evidence>
<gene>
    <name evidence="6" type="ORF">JJ685_28735</name>
</gene>
<proteinExistence type="predicted"/>
<protein>
    <submittedName>
        <fullName evidence="6">Crp/Fnr family transcriptional regulator</fullName>
    </submittedName>
</protein>
<dbReference type="InterPro" id="IPR050397">
    <property type="entry name" value="Env_Response_Regulators"/>
</dbReference>
<evidence type="ECO:0000259" key="5">
    <source>
        <dbReference type="Pfam" id="PF13545"/>
    </source>
</evidence>
<dbReference type="PANTHER" id="PTHR24567">
    <property type="entry name" value="CRP FAMILY TRANSCRIPTIONAL REGULATORY PROTEIN"/>
    <property type="match status" value="1"/>
</dbReference>
<dbReference type="SUPFAM" id="SSF46785">
    <property type="entry name" value="Winged helix' DNA-binding domain"/>
    <property type="match status" value="1"/>
</dbReference>
<comment type="caution">
    <text evidence="6">The sequence shown here is derived from an EMBL/GenBank/DDBJ whole genome shotgun (WGS) entry which is preliminary data.</text>
</comment>
<dbReference type="InterPro" id="IPR018490">
    <property type="entry name" value="cNMP-bd_dom_sf"/>
</dbReference>
<evidence type="ECO:0000313" key="7">
    <source>
        <dbReference type="Proteomes" id="UP000599109"/>
    </source>
</evidence>
<sequence>MSPSPRCDAEATERPRHRGHGAAATRKENVLNAPRDAPGAANGLLAALPVEDRARFLAGCQKVQLQMDQVLASPGEPMAHAWFPTSAVLSLAIAPPETRQWLEVALVGSEGMVGLPLLLGVRASTMRVTVLRAGAALCIGAAPLRRQLLASRPLRTRLQRYVLVVLTQMARAALCTRYHKVDERLARWLLMAQDRAPRQDLHATHESLSASLGVRRAGVTRAAAGLQERRLIAYHRGVVTLLDRRALKRAACSCYASDRASYAALMRSHR</sequence>